<feature type="domain" description="Ion transport" evidence="6">
    <location>
        <begin position="9"/>
        <end position="234"/>
    </location>
</feature>
<dbReference type="EMBL" id="JAGUCO010000017">
    <property type="protein sequence ID" value="MBS2099958.1"/>
    <property type="molecule type" value="Genomic_DNA"/>
</dbReference>
<dbReference type="RefSeq" id="WP_212217200.1">
    <property type="nucleotide sequence ID" value="NZ_JAGUCO010000017.1"/>
</dbReference>
<dbReference type="PANTHER" id="PTHR10037:SF62">
    <property type="entry name" value="SODIUM CHANNEL PROTEIN 60E"/>
    <property type="match status" value="1"/>
</dbReference>
<gene>
    <name evidence="7" type="ORF">KEM10_16845</name>
</gene>
<accession>A0ABS5JYM0</accession>
<name>A0ABS5JYM0_9BACT</name>
<evidence type="ECO:0000256" key="4">
    <source>
        <dbReference type="ARBA" id="ARBA00023136"/>
    </source>
</evidence>
<dbReference type="Gene3D" id="1.10.287.70">
    <property type="match status" value="1"/>
</dbReference>
<keyword evidence="2 5" id="KW-0812">Transmembrane</keyword>
<evidence type="ECO:0000256" key="3">
    <source>
        <dbReference type="ARBA" id="ARBA00022989"/>
    </source>
</evidence>
<comment type="subcellular location">
    <subcellularLocation>
        <location evidence="1">Membrane</location>
        <topology evidence="1">Multi-pass membrane protein</topology>
    </subcellularLocation>
</comment>
<sequence length="261" mass="30287">MLKRLFLNDRFILTLIIINVFFLFAEGYQDHNHGIWYLTFLDNLITILFIAEAGVKISTWGSKYYFKSKWNRFDFTLVLLSLPALITYLFKVESFDVSYLLVFRILRVFKSFRFFQFIPNVNTLMSDVKRAMKASVFVLLGFIIFIIVTGILSHYIFGPSGSDMFSSPMKSLYSTFKVFTIEGWFEIPEEIIEHYGAVESFFTYLYFIVIVLLGGILGLSLITSIFVDSMVSDNNDALEQKVVNLESKIDVLLDEIRTLKK</sequence>
<dbReference type="Gene3D" id="1.20.120.350">
    <property type="entry name" value="Voltage-gated potassium channels. Chain C"/>
    <property type="match status" value="1"/>
</dbReference>
<dbReference type="InterPro" id="IPR005821">
    <property type="entry name" value="Ion_trans_dom"/>
</dbReference>
<dbReference type="InterPro" id="IPR027359">
    <property type="entry name" value="Volt_channel_dom_sf"/>
</dbReference>
<evidence type="ECO:0000313" key="7">
    <source>
        <dbReference type="EMBL" id="MBS2099958.1"/>
    </source>
</evidence>
<keyword evidence="8" id="KW-1185">Reference proteome</keyword>
<dbReference type="PANTHER" id="PTHR10037">
    <property type="entry name" value="VOLTAGE-GATED CATION CHANNEL CALCIUM AND SODIUM"/>
    <property type="match status" value="1"/>
</dbReference>
<dbReference type="InterPro" id="IPR043203">
    <property type="entry name" value="VGCC_Ca_Na"/>
</dbReference>
<proteinExistence type="predicted"/>
<evidence type="ECO:0000256" key="5">
    <source>
        <dbReference type="SAM" id="Phobius"/>
    </source>
</evidence>
<keyword evidence="4 5" id="KW-0472">Membrane</keyword>
<comment type="caution">
    <text evidence="7">The sequence shown here is derived from an EMBL/GenBank/DDBJ whole genome shotgun (WGS) entry which is preliminary data.</text>
</comment>
<feature type="transmembrane region" description="Helical" evidence="5">
    <location>
        <begin position="204"/>
        <end position="227"/>
    </location>
</feature>
<feature type="transmembrane region" description="Helical" evidence="5">
    <location>
        <begin position="136"/>
        <end position="157"/>
    </location>
</feature>
<organism evidence="7 8">
    <name type="scientific">Carboxylicivirga linearis</name>
    <dbReference type="NCBI Taxonomy" id="1628157"/>
    <lineage>
        <taxon>Bacteria</taxon>
        <taxon>Pseudomonadati</taxon>
        <taxon>Bacteroidota</taxon>
        <taxon>Bacteroidia</taxon>
        <taxon>Marinilabiliales</taxon>
        <taxon>Marinilabiliaceae</taxon>
        <taxon>Carboxylicivirga</taxon>
    </lineage>
</organism>
<evidence type="ECO:0000313" key="8">
    <source>
        <dbReference type="Proteomes" id="UP000708576"/>
    </source>
</evidence>
<dbReference type="Proteomes" id="UP000708576">
    <property type="component" value="Unassembled WGS sequence"/>
</dbReference>
<evidence type="ECO:0000256" key="2">
    <source>
        <dbReference type="ARBA" id="ARBA00022692"/>
    </source>
</evidence>
<evidence type="ECO:0000256" key="1">
    <source>
        <dbReference type="ARBA" id="ARBA00004141"/>
    </source>
</evidence>
<feature type="transmembrane region" description="Helical" evidence="5">
    <location>
        <begin position="12"/>
        <end position="29"/>
    </location>
</feature>
<reference evidence="7 8" key="1">
    <citation type="journal article" date="2015" name="Int. J. Syst. Evol. Microbiol.">
        <title>Carboxylicivirga linearis sp. nov., isolated from a sea cucumber culture pond.</title>
        <authorList>
            <person name="Wang F.Q."/>
            <person name="Zhou Y.X."/>
            <person name="Lin X.Z."/>
            <person name="Chen G.J."/>
            <person name="Du Z.J."/>
        </authorList>
    </citation>
    <scope>NUCLEOTIDE SEQUENCE [LARGE SCALE GENOMIC DNA]</scope>
    <source>
        <strain evidence="7 8">FB218</strain>
    </source>
</reference>
<evidence type="ECO:0000259" key="6">
    <source>
        <dbReference type="Pfam" id="PF00520"/>
    </source>
</evidence>
<dbReference type="SUPFAM" id="SSF81324">
    <property type="entry name" value="Voltage-gated potassium channels"/>
    <property type="match status" value="1"/>
</dbReference>
<keyword evidence="3 5" id="KW-1133">Transmembrane helix</keyword>
<feature type="transmembrane region" description="Helical" evidence="5">
    <location>
        <begin position="35"/>
        <end position="55"/>
    </location>
</feature>
<protein>
    <submittedName>
        <fullName evidence="7">Ion transporter</fullName>
    </submittedName>
</protein>
<dbReference type="Pfam" id="PF00520">
    <property type="entry name" value="Ion_trans"/>
    <property type="match status" value="1"/>
</dbReference>